<feature type="compositionally biased region" description="Low complexity" evidence="2">
    <location>
        <begin position="134"/>
        <end position="166"/>
    </location>
</feature>
<feature type="region of interest" description="Disordered" evidence="2">
    <location>
        <begin position="354"/>
        <end position="389"/>
    </location>
</feature>
<keyword evidence="1" id="KW-0227">DNA damage</keyword>
<feature type="region of interest" description="Disordered" evidence="2">
    <location>
        <begin position="122"/>
        <end position="166"/>
    </location>
</feature>
<keyword evidence="1" id="KW-0804">Transcription</keyword>
<dbReference type="GO" id="GO:0000439">
    <property type="term" value="C:transcription factor TFIIH core complex"/>
    <property type="evidence" value="ECO:0007669"/>
    <property type="project" value="InterPro"/>
</dbReference>
<dbReference type="VEuPathDB" id="ToxoDB:LOC34621755"/>
<keyword evidence="4" id="KW-1185">Reference proteome</keyword>
<keyword evidence="1" id="KW-0805">Transcription regulation</keyword>
<dbReference type="GO" id="GO:0003690">
    <property type="term" value="F:double-stranded DNA binding"/>
    <property type="evidence" value="ECO:0007669"/>
    <property type="project" value="TreeGrafter"/>
</dbReference>
<keyword evidence="1" id="KW-0234">DNA repair</keyword>
<evidence type="ECO:0000313" key="3">
    <source>
        <dbReference type="EMBL" id="OEH78952.1"/>
    </source>
</evidence>
<keyword evidence="1" id="KW-0539">Nucleus</keyword>
<comment type="subcellular location">
    <subcellularLocation>
        <location evidence="1">Nucleus</location>
    </subcellularLocation>
</comment>
<evidence type="ECO:0000313" key="4">
    <source>
        <dbReference type="Proteomes" id="UP000095192"/>
    </source>
</evidence>
<comment type="function">
    <text evidence="1">Component of the general transcription and DNA repair factor IIH (TFIIH) core complex which is involved in general and transcription-coupled nucleotide excision repair (NER) of damaged DNA.</text>
</comment>
<feature type="compositionally biased region" description="Low complexity" evidence="2">
    <location>
        <begin position="31"/>
        <end position="47"/>
    </location>
</feature>
<dbReference type="GO" id="GO:0006289">
    <property type="term" value="P:nucleotide-excision repair"/>
    <property type="evidence" value="ECO:0007669"/>
    <property type="project" value="InterPro"/>
</dbReference>
<accession>A0A1D3D676</accession>
<reference evidence="3 4" key="1">
    <citation type="journal article" date="2016" name="BMC Genomics">
        <title>Comparative genomics reveals Cyclospora cayetanensis possesses coccidia-like metabolism and invasion components but unique surface antigens.</title>
        <authorList>
            <person name="Liu S."/>
            <person name="Wang L."/>
            <person name="Zheng H."/>
            <person name="Xu Z."/>
            <person name="Roellig D.M."/>
            <person name="Li N."/>
            <person name="Frace M.A."/>
            <person name="Tang K."/>
            <person name="Arrowood M.J."/>
            <person name="Moss D.M."/>
            <person name="Zhang L."/>
            <person name="Feng Y."/>
            <person name="Xiao L."/>
        </authorList>
    </citation>
    <scope>NUCLEOTIDE SEQUENCE [LARGE SCALE GENOMIC DNA]</scope>
    <source>
        <strain evidence="3 4">CHN_HEN01</strain>
    </source>
</reference>
<dbReference type="VEuPathDB" id="ToxoDB:cyc_05395"/>
<organism evidence="3 4">
    <name type="scientific">Cyclospora cayetanensis</name>
    <dbReference type="NCBI Taxonomy" id="88456"/>
    <lineage>
        <taxon>Eukaryota</taxon>
        <taxon>Sar</taxon>
        <taxon>Alveolata</taxon>
        <taxon>Apicomplexa</taxon>
        <taxon>Conoidasida</taxon>
        <taxon>Coccidia</taxon>
        <taxon>Eucoccidiorida</taxon>
        <taxon>Eimeriorina</taxon>
        <taxon>Eimeriidae</taxon>
        <taxon>Cyclospora</taxon>
    </lineage>
</organism>
<feature type="region of interest" description="Disordered" evidence="2">
    <location>
        <begin position="1"/>
        <end position="55"/>
    </location>
</feature>
<dbReference type="GO" id="GO:0005675">
    <property type="term" value="C:transcription factor TFIIH holo complex"/>
    <property type="evidence" value="ECO:0007669"/>
    <property type="project" value="TreeGrafter"/>
</dbReference>
<dbReference type="PANTHER" id="PTHR13152:SF0">
    <property type="entry name" value="GENERAL TRANSCRIPTION FACTOR IIH SUBUNIT 4"/>
    <property type="match status" value="1"/>
</dbReference>
<dbReference type="InParanoid" id="A0A1D3D676"/>
<dbReference type="Pfam" id="PF03849">
    <property type="entry name" value="Tfb2"/>
    <property type="match status" value="1"/>
</dbReference>
<dbReference type="Proteomes" id="UP000095192">
    <property type="component" value="Unassembled WGS sequence"/>
</dbReference>
<dbReference type="FunCoup" id="A0A1D3D676">
    <property type="interactions" value="25"/>
</dbReference>
<name>A0A1D3D676_9EIME</name>
<feature type="compositionally biased region" description="Polar residues" evidence="2">
    <location>
        <begin position="378"/>
        <end position="389"/>
    </location>
</feature>
<evidence type="ECO:0000256" key="2">
    <source>
        <dbReference type="SAM" id="MobiDB-lite"/>
    </source>
</evidence>
<dbReference type="EMBL" id="JROU02000565">
    <property type="protein sequence ID" value="OEH78952.1"/>
    <property type="molecule type" value="Genomic_DNA"/>
</dbReference>
<gene>
    <name evidence="3" type="ORF">cyc_05395</name>
</gene>
<dbReference type="InterPro" id="IPR004598">
    <property type="entry name" value="TFIIH_p52/Tfb2"/>
</dbReference>
<evidence type="ECO:0000256" key="1">
    <source>
        <dbReference type="RuleBase" id="RU364024"/>
    </source>
</evidence>
<proteinExistence type="inferred from homology"/>
<sequence>MRGPSDMNAMGTGATQSSPGPPWRGNGGPPAAGEAPRKAAGAPAAPRLSAVERPPPTALRSAAECSVFDRHVLLRLLPLQQSVSERAMRLWVSPSSVAELRRALQRLTAARFIRAIEPAPPPIPLTASEAGSTPADAAGDGKPAARGALKPQALSSTASSTTKQQQRLTQYALTPAFRKTLLQLLLEGPPRAPLPFLVLPRREAFPSKQVLLLHSQRQWERLLQFVVRASERGSQGRNNPDGPSPDLLAMEETLLLLTAMAESCIGQPFSLAHITPPQRRLMSLCIDLGIAWAPPGALRASGAAGTSGKEKGKNKVSVQQQKTSPLPEGALYAFAAPYALLIRKDDHNQHDALVHHGGFQSRRTRVGTPRETEDKPMGSQQGNPRSAASSVLEGPFHPWLASESKVSDVSLEGAARLTPSISAFGSLGLQPAILVETNFKVYMYTASPLHVSVLSHLCELTARLPNLVVGLLTRASVLGALKAGISAEQIIGFLEAHAHAVALEKKAKHNKPIIPENVAIQLRMWQQERQRLSLIPSVVFKGWDASLLPELFQRSVRWAVAKNCAVHYTMWPEDPQSPEFARWMAAEKYLAVHADSKPEIVARIREIRDELMAQRAGGPPS</sequence>
<comment type="similarity">
    <text evidence="1">Belongs to the TFB2 family.</text>
</comment>
<protein>
    <recommendedName>
        <fullName evidence="1">General transcription factor IIH subunit 4</fullName>
    </recommendedName>
</protein>
<dbReference type="AlphaFoldDB" id="A0A1D3D676"/>
<dbReference type="PANTHER" id="PTHR13152">
    <property type="entry name" value="TFIIH, POLYPEPTIDE 4"/>
    <property type="match status" value="1"/>
</dbReference>
<dbReference type="GO" id="GO:0001671">
    <property type="term" value="F:ATPase activator activity"/>
    <property type="evidence" value="ECO:0007669"/>
    <property type="project" value="InterPro"/>
</dbReference>
<comment type="caution">
    <text evidence="3">The sequence shown here is derived from an EMBL/GenBank/DDBJ whole genome shotgun (WGS) entry which is preliminary data.</text>
</comment>